<keyword evidence="1" id="KW-0472">Membrane</keyword>
<protein>
    <recommendedName>
        <fullName evidence="2">GYF domain-containing protein</fullName>
    </recommendedName>
</protein>
<evidence type="ECO:0000313" key="3">
    <source>
        <dbReference type="EMBL" id="AST58554.1"/>
    </source>
</evidence>
<evidence type="ECO:0000313" key="4">
    <source>
        <dbReference type="Proteomes" id="UP000214975"/>
    </source>
</evidence>
<organism evidence="3 4">
    <name type="scientific">Thermoanaerobacterium thermosaccharolyticum</name>
    <name type="common">Clostridium thermosaccharolyticum</name>
    <dbReference type="NCBI Taxonomy" id="1517"/>
    <lineage>
        <taxon>Bacteria</taxon>
        <taxon>Bacillati</taxon>
        <taxon>Bacillota</taxon>
        <taxon>Clostridia</taxon>
        <taxon>Thermoanaerobacterales</taxon>
        <taxon>Thermoanaerobacteraceae</taxon>
        <taxon>Thermoanaerobacterium</taxon>
    </lineage>
</organism>
<gene>
    <name evidence="3" type="ORF">Thert_02715</name>
</gene>
<sequence>MNSQNSMYYRNEFQKSELENLPIEDRNANWYYVHNSKRIGPVSAKEIYQLVKNGRLDSNSLVWRKGFKNWTKLSLTAFATITNNVPPVLGSEVNNSYVWWLAFLPIIGIVIENILSILLNKNISRLWLVTYILNSLFASADDRRLKEAGYNTDKLGSSWLIPVYLFKRAKLLNQSKSYAIVWCITFALITFSPSTILSNSILNLGYGDSILINSVKNSHIDGYPLKTLGEAIDGYIKDAKWTSFVDSDNNKYVNVEGIINYNGKPAKILLQYKVNTYNNTYSFNAMEIDGEPQSALLYMNLIKEMFNANSDISAAQNNTNDNAANTNVANNNIDNTTTNKENSGDNVANGEQQPYGTDEIYFKPYTNSKYGFYIEYPDYFSQKNLSVDGSGLQFVTGDNTTLKVYGENNIYQKDLETYYINDLKNIDGEIKYKALGDDWYVISWEDSSFIYYKKSFIGNGSINTFIFTYPKEQAAYYNDIVEYIEDSFKPGDLSMSH</sequence>
<feature type="transmembrane region" description="Helical" evidence="1">
    <location>
        <begin position="177"/>
        <end position="197"/>
    </location>
</feature>
<evidence type="ECO:0000256" key="1">
    <source>
        <dbReference type="SAM" id="Phobius"/>
    </source>
</evidence>
<dbReference type="AlphaFoldDB" id="A0A223I1X8"/>
<dbReference type="Pfam" id="PF14237">
    <property type="entry name" value="GYF_2"/>
    <property type="match status" value="1"/>
</dbReference>
<feature type="transmembrane region" description="Helical" evidence="1">
    <location>
        <begin position="97"/>
        <end position="119"/>
    </location>
</feature>
<proteinExistence type="predicted"/>
<name>A0A223I1X8_THETR</name>
<dbReference type="EMBL" id="CP016893">
    <property type="protein sequence ID" value="AST58554.1"/>
    <property type="molecule type" value="Genomic_DNA"/>
</dbReference>
<evidence type="ECO:0000259" key="2">
    <source>
        <dbReference type="Pfam" id="PF14237"/>
    </source>
</evidence>
<reference evidence="3 4" key="1">
    <citation type="submission" date="2016-08" db="EMBL/GenBank/DDBJ databases">
        <title>A novel genetic cassette of butanologenic Thermoanaerobacterium thermosaccharolyticum that directly convert cellulose to butanol.</title>
        <authorList>
            <person name="Li T."/>
            <person name="He J."/>
        </authorList>
    </citation>
    <scope>NUCLEOTIDE SEQUENCE [LARGE SCALE GENOMIC DNA]</scope>
    <source>
        <strain evidence="3 4">TG57</strain>
    </source>
</reference>
<keyword evidence="1" id="KW-1133">Transmembrane helix</keyword>
<dbReference type="InterPro" id="IPR025640">
    <property type="entry name" value="GYF_2"/>
</dbReference>
<feature type="domain" description="GYF" evidence="2">
    <location>
        <begin position="30"/>
        <end position="74"/>
    </location>
</feature>
<dbReference type="Proteomes" id="UP000214975">
    <property type="component" value="Chromosome"/>
</dbReference>
<keyword evidence="1" id="KW-0812">Transmembrane</keyword>
<accession>A0A223I1X8</accession>
<dbReference type="RefSeq" id="WP_094397787.1">
    <property type="nucleotide sequence ID" value="NZ_CP016893.1"/>
</dbReference>